<feature type="transmembrane region" description="Helical" evidence="6">
    <location>
        <begin position="340"/>
        <end position="367"/>
    </location>
</feature>
<dbReference type="PANTHER" id="PTHR33529">
    <property type="entry name" value="SLR0882 PROTEIN-RELATED"/>
    <property type="match status" value="1"/>
</dbReference>
<feature type="transmembrane region" description="Helical" evidence="6">
    <location>
        <begin position="77"/>
        <end position="99"/>
    </location>
</feature>
<gene>
    <name evidence="7" type="ORF">DCF19_11135</name>
</gene>
<sequence length="395" mass="43905">MATLQTTHPRKKVTNVSQGWIPRLSIMDRYLVTQMLTPFLFGVGAFSSVILAIGSLFELIRLITDSGLSVLTALQIFGYQIPGFMVYSFPMSMLLATLLSYSRMSGDGETTALRSCGVSAYRLVLPALVLSLFVTGMTYVFNEAIVPAANWQSRSTLRAALNQENVQFKSQDIFYQQYGEVNQDDGTTKQGLVRSFYARSFNGKEMRGLTVLDFSQGQLQQILAADSAVWIPEQNVWKFSQGTTYLVGSDGNYRSILRFDEQNLRLPRAPLDLAQEQRSAEEMNIADIRRNIDLLKQSGNTKEIRKLEVRLEQKYALPFICVVFAIVGASLGMRPQRTGAAIGFGLSVLIIFGYYLLLFICGALGQVEFLSPIAAAWMPNLIGITAGFIILTRVT</sequence>
<evidence type="ECO:0000256" key="2">
    <source>
        <dbReference type="ARBA" id="ARBA00022475"/>
    </source>
</evidence>
<feature type="transmembrane region" description="Helical" evidence="6">
    <location>
        <begin position="315"/>
        <end position="333"/>
    </location>
</feature>
<dbReference type="AlphaFoldDB" id="A0A2W4Y1L3"/>
<dbReference type="InterPro" id="IPR005495">
    <property type="entry name" value="LptG/LptF_permease"/>
</dbReference>
<name>A0A2W4Y1L3_9CYAN</name>
<dbReference type="PANTHER" id="PTHR33529:SF6">
    <property type="entry name" value="YJGP_YJGQ FAMILY PERMEASE"/>
    <property type="match status" value="1"/>
</dbReference>
<dbReference type="GO" id="GO:0043190">
    <property type="term" value="C:ATP-binding cassette (ABC) transporter complex"/>
    <property type="evidence" value="ECO:0007669"/>
    <property type="project" value="TreeGrafter"/>
</dbReference>
<keyword evidence="3 6" id="KW-0812">Transmembrane</keyword>
<dbReference type="GO" id="GO:0015920">
    <property type="term" value="P:lipopolysaccharide transport"/>
    <property type="evidence" value="ECO:0007669"/>
    <property type="project" value="TreeGrafter"/>
</dbReference>
<accession>A0A2W4Y1L3</accession>
<reference evidence="7 8" key="2">
    <citation type="submission" date="2018-06" db="EMBL/GenBank/DDBJ databases">
        <title>Metagenomic assembly of (sub)arctic Cyanobacteria and their associated microbiome from non-axenic cultures.</title>
        <authorList>
            <person name="Baurain D."/>
        </authorList>
    </citation>
    <scope>NUCLEOTIDE SEQUENCE [LARGE SCALE GENOMIC DNA]</scope>
    <source>
        <strain evidence="7">ULC066bin1</strain>
    </source>
</reference>
<feature type="transmembrane region" description="Helical" evidence="6">
    <location>
        <begin position="120"/>
        <end position="141"/>
    </location>
</feature>
<evidence type="ECO:0000256" key="4">
    <source>
        <dbReference type="ARBA" id="ARBA00022989"/>
    </source>
</evidence>
<proteinExistence type="predicted"/>
<evidence type="ECO:0000256" key="1">
    <source>
        <dbReference type="ARBA" id="ARBA00004651"/>
    </source>
</evidence>
<keyword evidence="5 6" id="KW-0472">Membrane</keyword>
<comment type="subcellular location">
    <subcellularLocation>
        <location evidence="1">Cell membrane</location>
        <topology evidence="1">Multi-pass membrane protein</topology>
    </subcellularLocation>
</comment>
<organism evidence="7 8">
    <name type="scientific">Pseudanabaena frigida</name>
    <dbReference type="NCBI Taxonomy" id="945775"/>
    <lineage>
        <taxon>Bacteria</taxon>
        <taxon>Bacillati</taxon>
        <taxon>Cyanobacteriota</taxon>
        <taxon>Cyanophyceae</taxon>
        <taxon>Pseudanabaenales</taxon>
        <taxon>Pseudanabaenaceae</taxon>
        <taxon>Pseudanabaena</taxon>
    </lineage>
</organism>
<feature type="transmembrane region" description="Helical" evidence="6">
    <location>
        <begin position="373"/>
        <end position="391"/>
    </location>
</feature>
<evidence type="ECO:0000313" key="7">
    <source>
        <dbReference type="EMBL" id="PZO40855.1"/>
    </source>
</evidence>
<keyword evidence="2" id="KW-1003">Cell membrane</keyword>
<dbReference type="Pfam" id="PF03739">
    <property type="entry name" value="LptF_LptG"/>
    <property type="match status" value="1"/>
</dbReference>
<feature type="transmembrane region" description="Helical" evidence="6">
    <location>
        <begin position="36"/>
        <end position="57"/>
    </location>
</feature>
<keyword evidence="4 6" id="KW-1133">Transmembrane helix</keyword>
<evidence type="ECO:0000256" key="3">
    <source>
        <dbReference type="ARBA" id="ARBA00022692"/>
    </source>
</evidence>
<dbReference type="EMBL" id="QBML01000013">
    <property type="protein sequence ID" value="PZO40855.1"/>
    <property type="molecule type" value="Genomic_DNA"/>
</dbReference>
<reference evidence="7 8" key="1">
    <citation type="submission" date="2018-04" db="EMBL/GenBank/DDBJ databases">
        <authorList>
            <person name="Go L.Y."/>
            <person name="Mitchell J.A."/>
        </authorList>
    </citation>
    <scope>NUCLEOTIDE SEQUENCE [LARGE SCALE GENOMIC DNA]</scope>
    <source>
        <strain evidence="7">ULC066bin1</strain>
    </source>
</reference>
<evidence type="ECO:0000256" key="6">
    <source>
        <dbReference type="SAM" id="Phobius"/>
    </source>
</evidence>
<protein>
    <submittedName>
        <fullName evidence="7">Permease</fullName>
    </submittedName>
</protein>
<comment type="caution">
    <text evidence="7">The sequence shown here is derived from an EMBL/GenBank/DDBJ whole genome shotgun (WGS) entry which is preliminary data.</text>
</comment>
<evidence type="ECO:0000313" key="8">
    <source>
        <dbReference type="Proteomes" id="UP000249467"/>
    </source>
</evidence>
<dbReference type="Proteomes" id="UP000249467">
    <property type="component" value="Unassembled WGS sequence"/>
</dbReference>
<evidence type="ECO:0000256" key="5">
    <source>
        <dbReference type="ARBA" id="ARBA00023136"/>
    </source>
</evidence>